<keyword evidence="2" id="KW-1185">Reference proteome</keyword>
<dbReference type="AlphaFoldDB" id="A0A2K4ZNY2"/>
<evidence type="ECO:0000313" key="1">
    <source>
        <dbReference type="EMBL" id="SOY32197.1"/>
    </source>
</evidence>
<name>A0A2K4ZNY2_9FIRM</name>
<gene>
    <name evidence="1" type="ORF">AMURIS_04955</name>
</gene>
<evidence type="ECO:0000313" key="2">
    <source>
        <dbReference type="Proteomes" id="UP000236311"/>
    </source>
</evidence>
<evidence type="ECO:0008006" key="3">
    <source>
        <dbReference type="Google" id="ProtNLM"/>
    </source>
</evidence>
<organism evidence="1 2">
    <name type="scientific">Acetatifactor muris</name>
    <dbReference type="NCBI Taxonomy" id="879566"/>
    <lineage>
        <taxon>Bacteria</taxon>
        <taxon>Bacillati</taxon>
        <taxon>Bacillota</taxon>
        <taxon>Clostridia</taxon>
        <taxon>Lachnospirales</taxon>
        <taxon>Lachnospiraceae</taxon>
        <taxon>Acetatifactor</taxon>
    </lineage>
</organism>
<protein>
    <recommendedName>
        <fullName evidence="3">Sensory transduction regulator</fullName>
    </recommendedName>
</protein>
<sequence length="149" mass="17451">MQHNDDIKNKIESIFNSLHIKYQILDFPDNDLNYTLQVSTIGKLKALKSINCMLYLRRIDYSLNIMVANIYKIKESENILDIYELLNDLNLKISSGNFMIYGDSTKQIIYKASVNCGNNFSELDSHLVKFHLVYFISYLEELLDLLKNR</sequence>
<reference evidence="1 2" key="1">
    <citation type="submission" date="2018-01" db="EMBL/GenBank/DDBJ databases">
        <authorList>
            <person name="Gaut B.S."/>
            <person name="Morton B.R."/>
            <person name="Clegg M.T."/>
            <person name="Duvall M.R."/>
        </authorList>
    </citation>
    <scope>NUCLEOTIDE SEQUENCE [LARGE SCALE GENOMIC DNA]</scope>
    <source>
        <strain evidence="1">GP69</strain>
    </source>
</reference>
<dbReference type="EMBL" id="OFSM01000042">
    <property type="protein sequence ID" value="SOY32197.1"/>
    <property type="molecule type" value="Genomic_DNA"/>
</dbReference>
<dbReference type="Proteomes" id="UP000236311">
    <property type="component" value="Unassembled WGS sequence"/>
</dbReference>
<proteinExistence type="predicted"/>
<accession>A0A2K4ZNY2</accession>